<evidence type="ECO:0000313" key="3">
    <source>
        <dbReference type="Proteomes" id="UP000284243"/>
    </source>
</evidence>
<sequence>MKMKYIIIPTIVFNLVCLSIFISRQYKKYHTRKSNYIHYIETIKAKIIKEIENTPFYTSTDPEINISAKNILVFHFSMEACQPCLEEISETIKSEFPNYTKNKYIIFFSNDIENRLRKNFLGKQITTSLKKEKIPLSKYTTPLLFTIDSNNTVQNIFIPDKDDTESLRNYLKKIKNNYFSKM</sequence>
<dbReference type="AlphaFoldDB" id="A0A412TTK6"/>
<accession>A0A412TTK6</accession>
<proteinExistence type="predicted"/>
<organism evidence="2 3">
    <name type="scientific">Odoribacter splanchnicus</name>
    <dbReference type="NCBI Taxonomy" id="28118"/>
    <lineage>
        <taxon>Bacteria</taxon>
        <taxon>Pseudomonadati</taxon>
        <taxon>Bacteroidota</taxon>
        <taxon>Bacteroidia</taxon>
        <taxon>Bacteroidales</taxon>
        <taxon>Odoribacteraceae</taxon>
        <taxon>Odoribacter</taxon>
    </lineage>
</organism>
<dbReference type="RefSeq" id="WP_013610618.1">
    <property type="nucleotide sequence ID" value="NZ_CABJFF010000005.1"/>
</dbReference>
<protein>
    <recommendedName>
        <fullName evidence="4">Redoxin domain-containing protein</fullName>
    </recommendedName>
</protein>
<comment type="caution">
    <text evidence="2">The sequence shown here is derived from an EMBL/GenBank/DDBJ whole genome shotgun (WGS) entry which is preliminary data.</text>
</comment>
<keyword evidence="1" id="KW-1133">Transmembrane helix</keyword>
<feature type="transmembrane region" description="Helical" evidence="1">
    <location>
        <begin position="6"/>
        <end position="23"/>
    </location>
</feature>
<evidence type="ECO:0000256" key="1">
    <source>
        <dbReference type="SAM" id="Phobius"/>
    </source>
</evidence>
<dbReference type="Proteomes" id="UP000284243">
    <property type="component" value="Unassembled WGS sequence"/>
</dbReference>
<dbReference type="EMBL" id="QRYC01000006">
    <property type="protein sequence ID" value="RGU57138.1"/>
    <property type="molecule type" value="Genomic_DNA"/>
</dbReference>
<evidence type="ECO:0008006" key="4">
    <source>
        <dbReference type="Google" id="ProtNLM"/>
    </source>
</evidence>
<gene>
    <name evidence="2" type="ORF">DWW57_06165</name>
</gene>
<keyword evidence="1" id="KW-0472">Membrane</keyword>
<keyword evidence="1" id="KW-0812">Transmembrane</keyword>
<reference evidence="2 3" key="1">
    <citation type="submission" date="2018-08" db="EMBL/GenBank/DDBJ databases">
        <title>A genome reference for cultivated species of the human gut microbiota.</title>
        <authorList>
            <person name="Zou Y."/>
            <person name="Xue W."/>
            <person name="Luo G."/>
        </authorList>
    </citation>
    <scope>NUCLEOTIDE SEQUENCE [LARGE SCALE GENOMIC DNA]</scope>
    <source>
        <strain evidence="2 3">AF16-14</strain>
    </source>
</reference>
<name>A0A412TTK6_9BACT</name>
<dbReference type="GeneID" id="61273524"/>
<evidence type="ECO:0000313" key="2">
    <source>
        <dbReference type="EMBL" id="RGU57138.1"/>
    </source>
</evidence>